<organism evidence="1 2">
    <name type="scientific">candidate division WWE3 bacterium RIFCSPLOWO2_12_FULL_36_10</name>
    <dbReference type="NCBI Taxonomy" id="1802630"/>
    <lineage>
        <taxon>Bacteria</taxon>
        <taxon>Katanobacteria</taxon>
    </lineage>
</organism>
<dbReference type="EMBL" id="MEVN01000034">
    <property type="protein sequence ID" value="OGC56574.1"/>
    <property type="molecule type" value="Genomic_DNA"/>
</dbReference>
<evidence type="ECO:0000313" key="2">
    <source>
        <dbReference type="Proteomes" id="UP000177763"/>
    </source>
</evidence>
<name>A0A1F4VHF1_UNCKA</name>
<dbReference type="STRING" id="1802630.A3H26_01630"/>
<proteinExistence type="predicted"/>
<sequence length="83" mass="9859">MLRDTLRPIQFVWDEMGTHSGVGLMEKLMDKYHIPGEVWDWTIRQADGSETTYLEHGKVYMFIRIFRDPEKESQRKGRLKVSS</sequence>
<evidence type="ECO:0000313" key="1">
    <source>
        <dbReference type="EMBL" id="OGC56574.1"/>
    </source>
</evidence>
<dbReference type="AlphaFoldDB" id="A0A1F4VHF1"/>
<comment type="caution">
    <text evidence="1">The sequence shown here is derived from an EMBL/GenBank/DDBJ whole genome shotgun (WGS) entry which is preliminary data.</text>
</comment>
<protein>
    <submittedName>
        <fullName evidence="1">Uncharacterized protein</fullName>
    </submittedName>
</protein>
<gene>
    <name evidence="1" type="ORF">A3H26_01630</name>
</gene>
<dbReference type="Proteomes" id="UP000177763">
    <property type="component" value="Unassembled WGS sequence"/>
</dbReference>
<reference evidence="1 2" key="1">
    <citation type="journal article" date="2016" name="Nat. Commun.">
        <title>Thousands of microbial genomes shed light on interconnected biogeochemical processes in an aquifer system.</title>
        <authorList>
            <person name="Anantharaman K."/>
            <person name="Brown C.T."/>
            <person name="Hug L.A."/>
            <person name="Sharon I."/>
            <person name="Castelle C.J."/>
            <person name="Probst A.J."/>
            <person name="Thomas B.C."/>
            <person name="Singh A."/>
            <person name="Wilkins M.J."/>
            <person name="Karaoz U."/>
            <person name="Brodie E.L."/>
            <person name="Williams K.H."/>
            <person name="Hubbard S.S."/>
            <person name="Banfield J.F."/>
        </authorList>
    </citation>
    <scope>NUCLEOTIDE SEQUENCE [LARGE SCALE GENOMIC DNA]</scope>
</reference>
<accession>A0A1F4VHF1</accession>